<dbReference type="Pfam" id="PF13715">
    <property type="entry name" value="CarbopepD_reg_2"/>
    <property type="match status" value="1"/>
</dbReference>
<evidence type="ECO:0000256" key="1">
    <source>
        <dbReference type="SAM" id="MobiDB-lite"/>
    </source>
</evidence>
<dbReference type="SUPFAM" id="SSF49464">
    <property type="entry name" value="Carboxypeptidase regulatory domain-like"/>
    <property type="match status" value="1"/>
</dbReference>
<keyword evidence="4" id="KW-1185">Reference proteome</keyword>
<dbReference type="SUPFAM" id="SSF56935">
    <property type="entry name" value="Porins"/>
    <property type="match status" value="1"/>
</dbReference>
<comment type="caution">
    <text evidence="3">The sequence shown here is derived from an EMBL/GenBank/DDBJ whole genome shotgun (WGS) entry which is preliminary data.</text>
</comment>
<dbReference type="Proteomes" id="UP000027821">
    <property type="component" value="Unassembled WGS sequence"/>
</dbReference>
<evidence type="ECO:0000313" key="4">
    <source>
        <dbReference type="Proteomes" id="UP000027821"/>
    </source>
</evidence>
<dbReference type="AlphaFoldDB" id="A0A074L0A1"/>
<dbReference type="InterPro" id="IPR037066">
    <property type="entry name" value="Plug_dom_sf"/>
</dbReference>
<dbReference type="InterPro" id="IPR008969">
    <property type="entry name" value="CarboxyPept-like_regulatory"/>
</dbReference>
<name>A0A074L0A1_9BACT</name>
<reference evidence="3 4" key="1">
    <citation type="submission" date="2014-04" db="EMBL/GenBank/DDBJ databases">
        <title>Characterization and application of a salt tolerant electro-active bacterium.</title>
        <authorList>
            <person name="Yang L."/>
            <person name="Wei S."/>
            <person name="Tay Q.X.M."/>
        </authorList>
    </citation>
    <scope>NUCLEOTIDE SEQUENCE [LARGE SCALE GENOMIC DNA]</scope>
    <source>
        <strain evidence="3 4">LY1</strain>
    </source>
</reference>
<dbReference type="OrthoDB" id="1682379at2"/>
<dbReference type="EMBL" id="JMIH01000022">
    <property type="protein sequence ID" value="KEO73303.1"/>
    <property type="molecule type" value="Genomic_DNA"/>
</dbReference>
<evidence type="ECO:0000313" key="3">
    <source>
        <dbReference type="EMBL" id="KEO73303.1"/>
    </source>
</evidence>
<feature type="region of interest" description="Disordered" evidence="1">
    <location>
        <begin position="294"/>
        <end position="314"/>
    </location>
</feature>
<dbReference type="STRING" id="1048983.EL17_13215"/>
<sequence length="947" mass="105675">MIISTIRVWLTLFLIGTVGMSVGQQRGEGREIKGSVMEGNTGQPMIGANVAVKSPADSILVSGITDVNGNFTVARPVMLNVTVEISYLGFEKIQINLSRDDNPDLGILKLKEDSKLLDEFVLQGQVPVGEMKGDTTSFNANAFRTRENAVAEDLVRKIPGVTIQNGEIQARGEQVQKVLVDGREFFGNDPFLALRNLPSDVIDRVEILDQRSDQSRLTGFDDGNYARTINIVTKQDKRNGQFGRIYGGYGTDDRYSAGGNLNFFKGNKRISVIGLFNNINQQNFSSQDLVGIEGGGGRGGQGGGRPGGGSNNFAIPQDNGIITTNSLGLNYSDKWGERTNVTASYFFNSTLNNVSQLTNREIILADDNRQLYQEALLNNNRSNNHRVNSRIEYDINDKNAIIIAPSFTGQSNTSFNDRDAINLTGVLDPLSEARTISDADFDSYNFSNNFTYRYKFDKIGRTISANIFTAYNKRDEYTALITSTRDYVRNAYDTLNQETFALSDGFNYRTNITYTEPLSERAIGTLSYQIGNNKSSADQRTFQLIAEQGMMVLDTALSNQFDNRFITQRAGTGYRYNNKGLNVNLSVDYQNAALDNSSIFPVEATFQRSFHNVLPSMNIMYRKENGTSIRLRYRTNTNEPNVQQLQNVVNNANPLQMRTGNPNLGQSFNHTIFANFSKMNVEKSKTFFVFLFASMTDNFIGNSTFIAQQDTAISEEVVLRRGGQLTSPVNLDGQINSRLFMTYGVPVTPLRSTFNMNSSVSFNRTPGIINEQLNFNDNIGLSQGLTLTSNISKDVDFTLTTTGTYSIINSSLQTNLNNNFYIQNSTLRMYYSPNNGKLFIANTVNNALYRGLSEGLDQSVWLWNIEAGMRFLKDNKGELKLNVFDLLKQNNSISRNVSDVAIDDVFTQVLTRYAMLSFTYIIGNFKPQERQEGGPSQRMRPGGGRTW</sequence>
<keyword evidence="3" id="KW-0675">Receptor</keyword>
<feature type="compositionally biased region" description="Gly residues" evidence="1">
    <location>
        <begin position="294"/>
        <end position="310"/>
    </location>
</feature>
<dbReference type="eggNOG" id="COG1629">
    <property type="taxonomic scope" value="Bacteria"/>
</dbReference>
<organism evidence="3 4">
    <name type="scientific">Anditalea andensis</name>
    <dbReference type="NCBI Taxonomy" id="1048983"/>
    <lineage>
        <taxon>Bacteria</taxon>
        <taxon>Pseudomonadati</taxon>
        <taxon>Bacteroidota</taxon>
        <taxon>Cytophagia</taxon>
        <taxon>Cytophagales</taxon>
        <taxon>Cytophagaceae</taxon>
        <taxon>Anditalea</taxon>
    </lineage>
</organism>
<feature type="domain" description="Outer membrane protein beta-barrel" evidence="2">
    <location>
        <begin position="455"/>
        <end position="920"/>
    </location>
</feature>
<dbReference type="Pfam" id="PF14905">
    <property type="entry name" value="OMP_b-brl_3"/>
    <property type="match status" value="1"/>
</dbReference>
<evidence type="ECO:0000259" key="2">
    <source>
        <dbReference type="Pfam" id="PF14905"/>
    </source>
</evidence>
<gene>
    <name evidence="3" type="ORF">EL17_13215</name>
</gene>
<proteinExistence type="predicted"/>
<dbReference type="Gene3D" id="2.170.130.10">
    <property type="entry name" value="TonB-dependent receptor, plug domain"/>
    <property type="match status" value="1"/>
</dbReference>
<dbReference type="InterPro" id="IPR041700">
    <property type="entry name" value="OMP_b-brl_3"/>
</dbReference>
<protein>
    <submittedName>
        <fullName evidence="3">Cobalamin receptor</fullName>
    </submittedName>
</protein>
<accession>A0A074L0A1</accession>